<dbReference type="AlphaFoldDB" id="A0A2D2C137"/>
<evidence type="ECO:0000313" key="1">
    <source>
        <dbReference type="EMBL" id="ATQ56197.1"/>
    </source>
</evidence>
<dbReference type="GeneID" id="78898099"/>
<dbReference type="EMBL" id="CP024422">
    <property type="protein sequence ID" value="ATQ56197.1"/>
    <property type="molecule type" value="Genomic_DNA"/>
</dbReference>
<gene>
    <name evidence="1" type="ORF">PYTT13_10510</name>
</gene>
<proteinExistence type="predicted"/>
<sequence>MPIETACERLARLQQVREELITGKAVSEVAFGEDRVRYTRADLGALDREIAAADALCRGEQGLAPAPRRRFAMGVRVRPY</sequence>
<dbReference type="InterPro" id="IPR036626">
    <property type="entry name" value="GpW_sf"/>
</dbReference>
<dbReference type="SUPFAM" id="SSF64210">
    <property type="entry name" value="Head-to-tail joining protein W, gpW"/>
    <property type="match status" value="1"/>
</dbReference>
<organism evidence="1 2">
    <name type="scientific">Paracoccus yeei</name>
    <dbReference type="NCBI Taxonomy" id="147645"/>
    <lineage>
        <taxon>Bacteria</taxon>
        <taxon>Pseudomonadati</taxon>
        <taxon>Pseudomonadota</taxon>
        <taxon>Alphaproteobacteria</taxon>
        <taxon>Rhodobacterales</taxon>
        <taxon>Paracoccaceae</taxon>
        <taxon>Paracoccus</taxon>
    </lineage>
</organism>
<dbReference type="InterPro" id="IPR004174">
    <property type="entry name" value="GpW"/>
</dbReference>
<dbReference type="Gene3D" id="3.30.1580.10">
    <property type="entry name" value="Head-to-tail joining protein W"/>
    <property type="match status" value="1"/>
</dbReference>
<dbReference type="RefSeq" id="WP_099649061.1">
    <property type="nucleotide sequence ID" value="NZ_CP024422.1"/>
</dbReference>
<dbReference type="Pfam" id="PF02831">
    <property type="entry name" value="gpW"/>
    <property type="match status" value="1"/>
</dbReference>
<reference evidence="1 2" key="1">
    <citation type="submission" date="2017-10" db="EMBL/GenBank/DDBJ databases">
        <title>Complete genome sequence of Paracoccus yeei TT13 isolated from human skin.</title>
        <authorList>
            <person name="Lee K."/>
            <person name="Lim J.Y."/>
            <person name="Hwang I."/>
        </authorList>
    </citation>
    <scope>NUCLEOTIDE SEQUENCE [LARGE SCALE GENOMIC DNA]</scope>
    <source>
        <strain evidence="1 2">TT13</strain>
    </source>
</reference>
<protein>
    <submittedName>
        <fullName evidence="1">Uncharacterized protein</fullName>
    </submittedName>
</protein>
<accession>A0A2D2C137</accession>
<name>A0A2D2C137_9RHOB</name>
<evidence type="ECO:0000313" key="2">
    <source>
        <dbReference type="Proteomes" id="UP000229314"/>
    </source>
</evidence>
<dbReference type="Proteomes" id="UP000229314">
    <property type="component" value="Chromosome"/>
</dbReference>
<dbReference type="GO" id="GO:0019058">
    <property type="term" value="P:viral life cycle"/>
    <property type="evidence" value="ECO:0007669"/>
    <property type="project" value="InterPro"/>
</dbReference>